<dbReference type="SUPFAM" id="SSF143422">
    <property type="entry name" value="Transposase IS200-like"/>
    <property type="match status" value="1"/>
</dbReference>
<dbReference type="PANTHER" id="PTHR36966">
    <property type="entry name" value="REP-ASSOCIATED TYROSINE TRANSPOSASE"/>
    <property type="match status" value="1"/>
</dbReference>
<comment type="caution">
    <text evidence="2">The sequence shown here is derived from an EMBL/GenBank/DDBJ whole genome shotgun (WGS) entry which is preliminary data.</text>
</comment>
<feature type="domain" description="Transposase IS200-like" evidence="1">
    <location>
        <begin position="16"/>
        <end position="131"/>
    </location>
</feature>
<evidence type="ECO:0000259" key="1">
    <source>
        <dbReference type="SMART" id="SM01321"/>
    </source>
</evidence>
<dbReference type="EMBL" id="JBHUJB010000038">
    <property type="protein sequence ID" value="MFD2159181.1"/>
    <property type="molecule type" value="Genomic_DNA"/>
</dbReference>
<keyword evidence="3" id="KW-1185">Reference proteome</keyword>
<dbReference type="SMART" id="SM01321">
    <property type="entry name" value="Y1_Tnp"/>
    <property type="match status" value="1"/>
</dbReference>
<dbReference type="Proteomes" id="UP001597389">
    <property type="component" value="Unassembled WGS sequence"/>
</dbReference>
<dbReference type="InterPro" id="IPR036515">
    <property type="entry name" value="Transposase_17_sf"/>
</dbReference>
<name>A0ABW4ZCD2_9BACT</name>
<sequence>MSNNQFWPHAPPHYTRDSGIYMVTAGTMGKEHFFKSWKQLAYLQDVLLELAQKYEWQLQAWAVFPNHYHFIALSPDEPQLRRFIQHLHSVSARFVNQIDGSPGRRVWFNYWDSLITYETSHYARLKYVNENAVHHGLVRKASLYPWCSARWFERVADTSYYHTVNSFKTDTLRVRDDF</sequence>
<dbReference type="Pfam" id="PF01797">
    <property type="entry name" value="Y1_Tnp"/>
    <property type="match status" value="1"/>
</dbReference>
<evidence type="ECO:0000313" key="3">
    <source>
        <dbReference type="Proteomes" id="UP001597389"/>
    </source>
</evidence>
<accession>A0ABW4ZCD2</accession>
<reference evidence="3" key="1">
    <citation type="journal article" date="2019" name="Int. J. Syst. Evol. Microbiol.">
        <title>The Global Catalogue of Microorganisms (GCM) 10K type strain sequencing project: providing services to taxonomists for standard genome sequencing and annotation.</title>
        <authorList>
            <consortium name="The Broad Institute Genomics Platform"/>
            <consortium name="The Broad Institute Genome Sequencing Center for Infectious Disease"/>
            <person name="Wu L."/>
            <person name="Ma J."/>
        </authorList>
    </citation>
    <scope>NUCLEOTIDE SEQUENCE [LARGE SCALE GENOMIC DNA]</scope>
    <source>
        <strain evidence="3">CCUG 57942</strain>
    </source>
</reference>
<evidence type="ECO:0000313" key="2">
    <source>
        <dbReference type="EMBL" id="MFD2159181.1"/>
    </source>
</evidence>
<dbReference type="PANTHER" id="PTHR36966:SF1">
    <property type="entry name" value="REP-ASSOCIATED TYROSINE TRANSPOSASE"/>
    <property type="match status" value="1"/>
</dbReference>
<organism evidence="2 3">
    <name type="scientific">Rubritalea tangerina</name>
    <dbReference type="NCBI Taxonomy" id="430798"/>
    <lineage>
        <taxon>Bacteria</taxon>
        <taxon>Pseudomonadati</taxon>
        <taxon>Verrucomicrobiota</taxon>
        <taxon>Verrucomicrobiia</taxon>
        <taxon>Verrucomicrobiales</taxon>
        <taxon>Rubritaleaceae</taxon>
        <taxon>Rubritalea</taxon>
    </lineage>
</organism>
<dbReference type="RefSeq" id="WP_377089742.1">
    <property type="nucleotide sequence ID" value="NZ_JBHSJL010000014.1"/>
</dbReference>
<dbReference type="Gene3D" id="3.30.70.1290">
    <property type="entry name" value="Transposase IS200-like"/>
    <property type="match status" value="1"/>
</dbReference>
<gene>
    <name evidence="2" type="ORF">ACFSW8_09755</name>
</gene>
<protein>
    <submittedName>
        <fullName evidence="2">Transposase</fullName>
    </submittedName>
</protein>
<proteinExistence type="predicted"/>
<dbReference type="InterPro" id="IPR002686">
    <property type="entry name" value="Transposase_17"/>
</dbReference>
<dbReference type="InterPro" id="IPR052715">
    <property type="entry name" value="RAYT_transposase"/>
</dbReference>